<sequence length="236" mass="26527">MGAPTGYGPRKEIGSRWNRLCFNGDEKNYELWETKFLGQLRLLGLKKTILHEPDEGEDGAEEDAEKNEEAYAELIQLLDDKSLSLVMRDAADDGRRALQILRDHYAGKGKPRVINLYAELTSLQKAVNESVTDYIIRAETAITALRNAGETLSDDLLIAMILKGLPDVFKPFTIHVAQSDEKLTFAEFKTKLQSYESTEKFRTASTDEDSVMRVRGRSGGDVRLTCYSCGQRAIKQ</sequence>
<dbReference type="PANTHER" id="PTHR47481">
    <property type="match status" value="1"/>
</dbReference>
<name>A0A5C6MGD3_9TELE</name>
<keyword evidence="2" id="KW-1185">Reference proteome</keyword>
<evidence type="ECO:0000313" key="2">
    <source>
        <dbReference type="Proteomes" id="UP000324091"/>
    </source>
</evidence>
<accession>A0A5C6MGD3</accession>
<dbReference type="EMBL" id="RHFK02000565">
    <property type="protein sequence ID" value="TWW53759.1"/>
    <property type="molecule type" value="Genomic_DNA"/>
</dbReference>
<organism evidence="1 2">
    <name type="scientific">Takifugu flavidus</name>
    <name type="common">sansaifugu</name>
    <dbReference type="NCBI Taxonomy" id="433684"/>
    <lineage>
        <taxon>Eukaryota</taxon>
        <taxon>Metazoa</taxon>
        <taxon>Chordata</taxon>
        <taxon>Craniata</taxon>
        <taxon>Vertebrata</taxon>
        <taxon>Euteleostomi</taxon>
        <taxon>Actinopterygii</taxon>
        <taxon>Neopterygii</taxon>
        <taxon>Teleostei</taxon>
        <taxon>Neoteleostei</taxon>
        <taxon>Acanthomorphata</taxon>
        <taxon>Eupercaria</taxon>
        <taxon>Tetraodontiformes</taxon>
        <taxon>Tetradontoidea</taxon>
        <taxon>Tetraodontidae</taxon>
        <taxon>Takifugu</taxon>
    </lineage>
</organism>
<evidence type="ECO:0000313" key="1">
    <source>
        <dbReference type="EMBL" id="TWW53759.1"/>
    </source>
</evidence>
<comment type="caution">
    <text evidence="1">The sequence shown here is derived from an EMBL/GenBank/DDBJ whole genome shotgun (WGS) entry which is preliminary data.</text>
</comment>
<dbReference type="PANTHER" id="PTHR47481:SF31">
    <property type="entry name" value="OS01G0873500 PROTEIN"/>
    <property type="match status" value="1"/>
</dbReference>
<protein>
    <submittedName>
        <fullName evidence="1">Uncharacterized protein</fullName>
    </submittedName>
</protein>
<gene>
    <name evidence="1" type="ORF">D4764_0190480</name>
</gene>
<proteinExistence type="predicted"/>
<dbReference type="Proteomes" id="UP000324091">
    <property type="component" value="Unassembled WGS sequence"/>
</dbReference>
<dbReference type="Pfam" id="PF14223">
    <property type="entry name" value="Retrotran_gag_2"/>
    <property type="match status" value="1"/>
</dbReference>
<reference evidence="1 2" key="1">
    <citation type="submission" date="2019-04" db="EMBL/GenBank/DDBJ databases">
        <title>Chromosome genome assembly for Takifugu flavidus.</title>
        <authorList>
            <person name="Xiao S."/>
        </authorList>
    </citation>
    <scope>NUCLEOTIDE SEQUENCE [LARGE SCALE GENOMIC DNA]</scope>
    <source>
        <strain evidence="1">HTHZ2018</strain>
        <tissue evidence="1">Muscle</tissue>
    </source>
</reference>
<dbReference type="AlphaFoldDB" id="A0A5C6MGD3"/>